<protein>
    <submittedName>
        <fullName evidence="6">Aromatic hydrocarbon utilization transcriptional regulator CatR (LysR family)</fullName>
    </submittedName>
</protein>
<dbReference type="STRING" id="1391654.AKJ09_06304"/>
<dbReference type="EMBL" id="CP012333">
    <property type="protein sequence ID" value="AKU99640.1"/>
    <property type="molecule type" value="Genomic_DNA"/>
</dbReference>
<evidence type="ECO:0000256" key="3">
    <source>
        <dbReference type="ARBA" id="ARBA00023125"/>
    </source>
</evidence>
<dbReference type="Gene3D" id="1.10.10.10">
    <property type="entry name" value="Winged helix-like DNA-binding domain superfamily/Winged helix DNA-binding domain"/>
    <property type="match status" value="1"/>
</dbReference>
<sequence length="124" mass="13707">MPPTGERVQYRFGLGWQERHPTSCAPTPIRGTLSGEMSLAQIRYFVAVAEEGNVGRAARRLRVAQPPLSRHIRSLEDELGTPLFDRTPRGMTLLPSGELFLSHAKRILEAVDDACAAVRRGPSE</sequence>
<organism evidence="6 7">
    <name type="scientific">Labilithrix luteola</name>
    <dbReference type="NCBI Taxonomy" id="1391654"/>
    <lineage>
        <taxon>Bacteria</taxon>
        <taxon>Pseudomonadati</taxon>
        <taxon>Myxococcota</taxon>
        <taxon>Polyangia</taxon>
        <taxon>Polyangiales</taxon>
        <taxon>Labilitrichaceae</taxon>
        <taxon>Labilithrix</taxon>
    </lineage>
</organism>
<gene>
    <name evidence="6" type="ORF">AKJ09_06304</name>
</gene>
<dbReference type="AlphaFoldDB" id="A0A0K1Q1H1"/>
<keyword evidence="7" id="KW-1185">Reference proteome</keyword>
<dbReference type="PANTHER" id="PTHR30346">
    <property type="entry name" value="TRANSCRIPTIONAL DUAL REGULATOR HCAR-RELATED"/>
    <property type="match status" value="1"/>
</dbReference>
<evidence type="ECO:0000256" key="1">
    <source>
        <dbReference type="ARBA" id="ARBA00009437"/>
    </source>
</evidence>
<proteinExistence type="inferred from homology"/>
<evidence type="ECO:0000313" key="6">
    <source>
        <dbReference type="EMBL" id="AKU99640.1"/>
    </source>
</evidence>
<evidence type="ECO:0000259" key="5">
    <source>
        <dbReference type="PROSITE" id="PS50931"/>
    </source>
</evidence>
<dbReference type="Proteomes" id="UP000064967">
    <property type="component" value="Chromosome"/>
</dbReference>
<keyword evidence="3" id="KW-0238">DNA-binding</keyword>
<evidence type="ECO:0000256" key="4">
    <source>
        <dbReference type="ARBA" id="ARBA00023163"/>
    </source>
</evidence>
<dbReference type="InterPro" id="IPR036388">
    <property type="entry name" value="WH-like_DNA-bd_sf"/>
</dbReference>
<accession>A0A0K1Q1H1</accession>
<reference evidence="6 7" key="1">
    <citation type="submission" date="2015-08" db="EMBL/GenBank/DDBJ databases">
        <authorList>
            <person name="Babu N.S."/>
            <person name="Beckwith C.J."/>
            <person name="Beseler K.G."/>
            <person name="Brison A."/>
            <person name="Carone J.V."/>
            <person name="Caskin T.P."/>
            <person name="Diamond M."/>
            <person name="Durham M.E."/>
            <person name="Foxe J.M."/>
            <person name="Go M."/>
            <person name="Henderson B.A."/>
            <person name="Jones I.B."/>
            <person name="McGettigan J.A."/>
            <person name="Micheletti S.J."/>
            <person name="Nasrallah M.E."/>
            <person name="Ortiz D."/>
            <person name="Piller C.R."/>
            <person name="Privatt S.R."/>
            <person name="Schneider S.L."/>
            <person name="Sharp S."/>
            <person name="Smith T.C."/>
            <person name="Stanton J.D."/>
            <person name="Ullery H.E."/>
            <person name="Wilson R.J."/>
            <person name="Serrano M.G."/>
            <person name="Buck G."/>
            <person name="Lee V."/>
            <person name="Wang Y."/>
            <person name="Carvalho R."/>
            <person name="Voegtly L."/>
            <person name="Shi R."/>
            <person name="Duckworth R."/>
            <person name="Johnson A."/>
            <person name="Loviza R."/>
            <person name="Walstead R."/>
            <person name="Shah Z."/>
            <person name="Kiflezghi M."/>
            <person name="Wade K."/>
            <person name="Ball S.L."/>
            <person name="Bradley K.W."/>
            <person name="Asai D.J."/>
            <person name="Bowman C.A."/>
            <person name="Russell D.A."/>
            <person name="Pope W.H."/>
            <person name="Jacobs-Sera D."/>
            <person name="Hendrix R.W."/>
            <person name="Hatfull G.F."/>
        </authorList>
    </citation>
    <scope>NUCLEOTIDE SEQUENCE [LARGE SCALE GENOMIC DNA]</scope>
    <source>
        <strain evidence="6 7">DSM 27648</strain>
    </source>
</reference>
<dbReference type="PRINTS" id="PR00039">
    <property type="entry name" value="HTHLYSR"/>
</dbReference>
<comment type="similarity">
    <text evidence="1">Belongs to the LysR transcriptional regulatory family.</text>
</comment>
<keyword evidence="2" id="KW-0805">Transcription regulation</keyword>
<dbReference type="PANTHER" id="PTHR30346:SF28">
    <property type="entry name" value="HTH-TYPE TRANSCRIPTIONAL REGULATOR CYNR"/>
    <property type="match status" value="1"/>
</dbReference>
<feature type="domain" description="HTH lysR-type" evidence="5">
    <location>
        <begin position="37"/>
        <end position="94"/>
    </location>
</feature>
<dbReference type="PROSITE" id="PS50931">
    <property type="entry name" value="HTH_LYSR"/>
    <property type="match status" value="1"/>
</dbReference>
<dbReference type="InterPro" id="IPR000847">
    <property type="entry name" value="LysR_HTH_N"/>
</dbReference>
<dbReference type="GO" id="GO:0003677">
    <property type="term" value="F:DNA binding"/>
    <property type="evidence" value="ECO:0007669"/>
    <property type="project" value="UniProtKB-KW"/>
</dbReference>
<dbReference type="GO" id="GO:0032993">
    <property type="term" value="C:protein-DNA complex"/>
    <property type="evidence" value="ECO:0007669"/>
    <property type="project" value="TreeGrafter"/>
</dbReference>
<evidence type="ECO:0000256" key="2">
    <source>
        <dbReference type="ARBA" id="ARBA00023015"/>
    </source>
</evidence>
<dbReference type="FunFam" id="1.10.10.10:FF:000001">
    <property type="entry name" value="LysR family transcriptional regulator"/>
    <property type="match status" value="1"/>
</dbReference>
<dbReference type="Pfam" id="PF00126">
    <property type="entry name" value="HTH_1"/>
    <property type="match status" value="1"/>
</dbReference>
<evidence type="ECO:0000313" key="7">
    <source>
        <dbReference type="Proteomes" id="UP000064967"/>
    </source>
</evidence>
<dbReference type="InterPro" id="IPR036390">
    <property type="entry name" value="WH_DNA-bd_sf"/>
</dbReference>
<dbReference type="SUPFAM" id="SSF46785">
    <property type="entry name" value="Winged helix' DNA-binding domain"/>
    <property type="match status" value="1"/>
</dbReference>
<dbReference type="GO" id="GO:0003700">
    <property type="term" value="F:DNA-binding transcription factor activity"/>
    <property type="evidence" value="ECO:0007669"/>
    <property type="project" value="InterPro"/>
</dbReference>
<dbReference type="KEGG" id="llu:AKJ09_06304"/>
<keyword evidence="4" id="KW-0804">Transcription</keyword>
<name>A0A0K1Q1H1_9BACT</name>